<comment type="similarity">
    <text evidence="6">Belongs to the ABC-4 integral membrane protein family.</text>
</comment>
<evidence type="ECO:0000256" key="4">
    <source>
        <dbReference type="ARBA" id="ARBA00022989"/>
    </source>
</evidence>
<dbReference type="GO" id="GO:0005886">
    <property type="term" value="C:plasma membrane"/>
    <property type="evidence" value="ECO:0007669"/>
    <property type="project" value="UniProtKB-SubCell"/>
</dbReference>
<feature type="transmembrane region" description="Helical" evidence="7">
    <location>
        <begin position="541"/>
        <end position="563"/>
    </location>
</feature>
<accession>A0A6B1D958</accession>
<feature type="transmembrane region" description="Helical" evidence="7">
    <location>
        <begin position="890"/>
        <end position="911"/>
    </location>
</feature>
<proteinExistence type="inferred from homology"/>
<evidence type="ECO:0000256" key="3">
    <source>
        <dbReference type="ARBA" id="ARBA00022692"/>
    </source>
</evidence>
<feature type="transmembrane region" description="Helical" evidence="7">
    <location>
        <begin position="402"/>
        <end position="425"/>
    </location>
</feature>
<evidence type="ECO:0000256" key="2">
    <source>
        <dbReference type="ARBA" id="ARBA00022475"/>
    </source>
</evidence>
<organism evidence="9">
    <name type="scientific">Caldilineaceae bacterium SB0661_bin_32</name>
    <dbReference type="NCBI Taxonomy" id="2605255"/>
    <lineage>
        <taxon>Bacteria</taxon>
        <taxon>Bacillati</taxon>
        <taxon>Chloroflexota</taxon>
        <taxon>Caldilineae</taxon>
        <taxon>Caldilineales</taxon>
        <taxon>Caldilineaceae</taxon>
    </lineage>
</organism>
<gene>
    <name evidence="9" type="ORF">F4X14_13310</name>
</gene>
<keyword evidence="3 7" id="KW-0812">Transmembrane</keyword>
<dbReference type="Pfam" id="PF02687">
    <property type="entry name" value="FtsX"/>
    <property type="match status" value="2"/>
</dbReference>
<sequence>MMVLALRRNLSKWQPMAFVVVGLVITVALIAAIPLFTTASLDRFLRSELHAQDSELPLSSLLLVHRVPLLSSTPLEQYRRADVFIRQRATELPGLPLTRMTRYGSTRVLKFLAAADKELPEDLRQYQSAGLAFLTGLEEHVEIVLGASPGQVDPAAAGGVIPAWVSERFYYDHDVQVGDRVLFGLDSPDNVAPVEVLVKGVWRPADADRGFWFEEPDAFAFYFIVSEADFMDRVAPVLGDQVRKYAWFLLFDDSEFRVDKVAPMLAAITRIQARTSGILSHVDLTAPAYELLRKYAERAAALRTFLLLLSLPVLLALLLYTLISSDIMVASDESEIVTLKSRGASSLQIAGLYLLEMLAIGVLCLIAGLLAAGGVTQGMGQVYRFLTFAARPLLDLSFSTQVAMYAGAAVALGIGATLFSAAGAARRTVVTHQRKTAREEFLSRARRSVWLPFELLFLAGVIYAYWRLRQQEQGLQVTEGTFVDPLLLLAPTVFVAAAALVSLRGLPAITGLLGRAASRFISVPLWLAIAQISRRSGSNRALLFLLIFTIALGFFSATFAGTLDTHYADVVRYAVGSDLVIQVQWEQVGGTSEQRWRHPPFAVVQSIPGVEAATRVLRQPVFVDGIEGNVNTTVLGIDRAEFSQAGWWRDDFSQESLGALTNRLALNSMGVLVSRSFIEETGLQVGDDLFVFVEGISRPIRFSITGVLSYFPTLYPEDGHFFVGNLEHIYRTIGNRPYSIWMRLDSSADPAAILEILRARGFIITAATDSRWETAVWRTDPQRTALFGILSLGFVVATVISGLAFLLHSLFALRQRILQFGLLRAIGLSTAQITAVVVFEKLFLVLLAAVGGTLIGALTAALFVPLLQIGTAVHGSTPPFVVAPAWGQAVKIYLAFAIMVIVTLAIVVGQLRQLRIYEAIKLGGLE</sequence>
<dbReference type="GO" id="GO:0022857">
    <property type="term" value="F:transmembrane transporter activity"/>
    <property type="evidence" value="ECO:0007669"/>
    <property type="project" value="TreeGrafter"/>
</dbReference>
<feature type="transmembrane region" description="Helical" evidence="7">
    <location>
        <begin position="350"/>
        <end position="375"/>
    </location>
</feature>
<evidence type="ECO:0000313" key="9">
    <source>
        <dbReference type="EMBL" id="MYC95932.1"/>
    </source>
</evidence>
<feature type="domain" description="ABC3 transporter permease C-terminal" evidence="8">
    <location>
        <begin position="794"/>
        <end position="915"/>
    </location>
</feature>
<name>A0A6B1D958_9CHLR</name>
<feature type="transmembrane region" description="Helical" evidence="7">
    <location>
        <begin position="846"/>
        <end position="870"/>
    </location>
</feature>
<dbReference type="PANTHER" id="PTHR30572:SF4">
    <property type="entry name" value="ABC TRANSPORTER PERMEASE YTRF"/>
    <property type="match status" value="1"/>
</dbReference>
<evidence type="ECO:0000259" key="8">
    <source>
        <dbReference type="Pfam" id="PF02687"/>
    </source>
</evidence>
<reference evidence="9" key="1">
    <citation type="submission" date="2019-09" db="EMBL/GenBank/DDBJ databases">
        <title>Characterisation of the sponge microbiome using genome-centric metagenomics.</title>
        <authorList>
            <person name="Engelberts J.P."/>
            <person name="Robbins S.J."/>
            <person name="De Goeij J.M."/>
            <person name="Aranda M."/>
            <person name="Bell S.C."/>
            <person name="Webster N.S."/>
        </authorList>
    </citation>
    <scope>NUCLEOTIDE SEQUENCE</scope>
    <source>
        <strain evidence="9">SB0661_bin_32</strain>
    </source>
</reference>
<evidence type="ECO:0000256" key="7">
    <source>
        <dbReference type="SAM" id="Phobius"/>
    </source>
</evidence>
<feature type="domain" description="ABC3 transporter permease C-terminal" evidence="8">
    <location>
        <begin position="310"/>
        <end position="427"/>
    </location>
</feature>
<dbReference type="AlphaFoldDB" id="A0A6B1D958"/>
<protein>
    <submittedName>
        <fullName evidence="9">FtsX-like permease family protein</fullName>
    </submittedName>
</protein>
<feature type="transmembrane region" description="Helical" evidence="7">
    <location>
        <begin position="486"/>
        <end position="505"/>
    </location>
</feature>
<feature type="transmembrane region" description="Helical" evidence="7">
    <location>
        <begin position="785"/>
        <end position="811"/>
    </location>
</feature>
<feature type="transmembrane region" description="Helical" evidence="7">
    <location>
        <begin position="512"/>
        <end position="529"/>
    </location>
</feature>
<comment type="subcellular location">
    <subcellularLocation>
        <location evidence="1">Cell membrane</location>
        <topology evidence="1">Multi-pass membrane protein</topology>
    </subcellularLocation>
</comment>
<feature type="transmembrane region" description="Helical" evidence="7">
    <location>
        <begin position="817"/>
        <end position="839"/>
    </location>
</feature>
<evidence type="ECO:0000256" key="6">
    <source>
        <dbReference type="ARBA" id="ARBA00038076"/>
    </source>
</evidence>
<dbReference type="InterPro" id="IPR003838">
    <property type="entry name" value="ABC3_permease_C"/>
</dbReference>
<comment type="caution">
    <text evidence="9">The sequence shown here is derived from an EMBL/GenBank/DDBJ whole genome shotgun (WGS) entry which is preliminary data.</text>
</comment>
<keyword evidence="5 7" id="KW-0472">Membrane</keyword>
<dbReference type="EMBL" id="VXMH01000071">
    <property type="protein sequence ID" value="MYC95932.1"/>
    <property type="molecule type" value="Genomic_DNA"/>
</dbReference>
<keyword evidence="4 7" id="KW-1133">Transmembrane helix</keyword>
<feature type="transmembrane region" description="Helical" evidence="7">
    <location>
        <begin position="448"/>
        <end position="466"/>
    </location>
</feature>
<dbReference type="InterPro" id="IPR050250">
    <property type="entry name" value="Macrolide_Exporter_MacB"/>
</dbReference>
<dbReference type="PANTHER" id="PTHR30572">
    <property type="entry name" value="MEMBRANE COMPONENT OF TRANSPORTER-RELATED"/>
    <property type="match status" value="1"/>
</dbReference>
<evidence type="ECO:0000256" key="5">
    <source>
        <dbReference type="ARBA" id="ARBA00023136"/>
    </source>
</evidence>
<keyword evidence="2" id="KW-1003">Cell membrane</keyword>
<evidence type="ECO:0000256" key="1">
    <source>
        <dbReference type="ARBA" id="ARBA00004651"/>
    </source>
</evidence>
<feature type="transmembrane region" description="Helical" evidence="7">
    <location>
        <begin position="305"/>
        <end position="329"/>
    </location>
</feature>